<dbReference type="Proteomes" id="UP000663760">
    <property type="component" value="Chromosome 10"/>
</dbReference>
<keyword evidence="3" id="KW-1185">Reference proteome</keyword>
<sequence length="243" mass="26430">MSSEENSVKATARERGERERERERGRGIFGALLVKGSSGSPPSLPERSERGLSKRPMVNLTRRIRRTASSMRLMGMNLNRFLRSKRLNIIEIFRSNILVLEEAGDQLPVSVHLLAIPARVGDHDRGDPLDDCAVVAGHVDPKESTLVNDGVVLVDPAGRPAVPHKVERERERELPGDTEADVVGEDGGLEDVVVAMDSVDAVNHRNAEAGREAALLEPIDHVEPLLGGGPRRRDAPAAAQHAP</sequence>
<accession>A0A7I8L1N8</accession>
<protein>
    <submittedName>
        <fullName evidence="2">Uncharacterized protein</fullName>
    </submittedName>
</protein>
<dbReference type="EMBL" id="LR746273">
    <property type="protein sequence ID" value="CAA7403957.1"/>
    <property type="molecule type" value="Genomic_DNA"/>
</dbReference>
<name>A0A7I8L1N8_SPIIN</name>
<feature type="region of interest" description="Disordered" evidence="1">
    <location>
        <begin position="220"/>
        <end position="243"/>
    </location>
</feature>
<evidence type="ECO:0000313" key="3">
    <source>
        <dbReference type="Proteomes" id="UP000663760"/>
    </source>
</evidence>
<dbReference type="AlphaFoldDB" id="A0A7I8L1N8"/>
<evidence type="ECO:0000256" key="1">
    <source>
        <dbReference type="SAM" id="MobiDB-lite"/>
    </source>
</evidence>
<feature type="compositionally biased region" description="Basic and acidic residues" evidence="1">
    <location>
        <begin position="11"/>
        <end position="26"/>
    </location>
</feature>
<organism evidence="2 3">
    <name type="scientific">Spirodela intermedia</name>
    <name type="common">Intermediate duckweed</name>
    <dbReference type="NCBI Taxonomy" id="51605"/>
    <lineage>
        <taxon>Eukaryota</taxon>
        <taxon>Viridiplantae</taxon>
        <taxon>Streptophyta</taxon>
        <taxon>Embryophyta</taxon>
        <taxon>Tracheophyta</taxon>
        <taxon>Spermatophyta</taxon>
        <taxon>Magnoliopsida</taxon>
        <taxon>Liliopsida</taxon>
        <taxon>Araceae</taxon>
        <taxon>Lemnoideae</taxon>
        <taxon>Spirodela</taxon>
    </lineage>
</organism>
<evidence type="ECO:0000313" key="2">
    <source>
        <dbReference type="EMBL" id="CAA7403957.1"/>
    </source>
</evidence>
<gene>
    <name evidence="2" type="ORF">SI8410_10014635</name>
</gene>
<reference evidence="2" key="1">
    <citation type="submission" date="2020-02" db="EMBL/GenBank/DDBJ databases">
        <authorList>
            <person name="Scholz U."/>
            <person name="Mascher M."/>
            <person name="Fiebig A."/>
        </authorList>
    </citation>
    <scope>NUCLEOTIDE SEQUENCE</scope>
</reference>
<proteinExistence type="predicted"/>
<feature type="region of interest" description="Disordered" evidence="1">
    <location>
        <begin position="1"/>
        <end position="55"/>
    </location>
</feature>